<reference evidence="3" key="1">
    <citation type="submission" date="2020-01" db="EMBL/GenBank/DDBJ databases">
        <authorList>
            <person name="Meier V. D."/>
            <person name="Meier V D."/>
        </authorList>
    </citation>
    <scope>NUCLEOTIDE SEQUENCE</scope>
    <source>
        <strain evidence="3">HLG_WM_MAG_10</strain>
    </source>
</reference>
<dbReference type="PROSITE" id="PS51154">
    <property type="entry name" value="MACRO"/>
    <property type="match status" value="1"/>
</dbReference>
<dbReference type="PANTHER" id="PTHR12521">
    <property type="entry name" value="PROTEIN C6ORF130"/>
    <property type="match status" value="1"/>
</dbReference>
<name>A0A6S6SUH5_9BACT</name>
<dbReference type="Pfam" id="PF01661">
    <property type="entry name" value="Macro"/>
    <property type="match status" value="1"/>
</dbReference>
<organism evidence="3">
    <name type="scientific">uncultured Aureispira sp</name>
    <dbReference type="NCBI Taxonomy" id="1331704"/>
    <lineage>
        <taxon>Bacteria</taxon>
        <taxon>Pseudomonadati</taxon>
        <taxon>Bacteroidota</taxon>
        <taxon>Saprospiria</taxon>
        <taxon>Saprospirales</taxon>
        <taxon>Saprospiraceae</taxon>
        <taxon>Aureispira</taxon>
        <taxon>environmental samples</taxon>
    </lineage>
</organism>
<evidence type="ECO:0000313" key="3">
    <source>
        <dbReference type="EMBL" id="CAA6806658.1"/>
    </source>
</evidence>
<dbReference type="InterPro" id="IPR043472">
    <property type="entry name" value="Macro_dom-like"/>
</dbReference>
<proteinExistence type="predicted"/>
<comment type="catalytic activity">
    <reaction evidence="1">
        <text>an N-(ADP-alpha-D-ribosyl)-thymidine in DNA + H2O = a thymidine in DNA + ADP-D-ribose</text>
        <dbReference type="Rhea" id="RHEA:71655"/>
        <dbReference type="Rhea" id="RHEA-COMP:13556"/>
        <dbReference type="Rhea" id="RHEA-COMP:18051"/>
        <dbReference type="ChEBI" id="CHEBI:15377"/>
        <dbReference type="ChEBI" id="CHEBI:57967"/>
        <dbReference type="ChEBI" id="CHEBI:137386"/>
        <dbReference type="ChEBI" id="CHEBI:191199"/>
    </reaction>
    <physiologicalReaction direction="left-to-right" evidence="1">
        <dbReference type="Rhea" id="RHEA:71656"/>
    </physiologicalReaction>
</comment>
<dbReference type="SMART" id="SM00506">
    <property type="entry name" value="A1pp"/>
    <property type="match status" value="1"/>
</dbReference>
<gene>
    <name evidence="3" type="ORF">HELGO_WM34483</name>
</gene>
<sequence>MIKEVEGDILLTGAQAIAHGVASMDHFDRGLALALRKDYPSMAKDFRHYCHLENPPMGDAWIWSGVGGVRIINLITQEPAKQLNGHPGEATLPSVNHALRELVKMVKKENIQSLALPKLATGYGNLDWEKVKPLIYERLEALDIPVYLYSLYVKDKKAAE</sequence>
<dbReference type="PANTHER" id="PTHR12521:SF0">
    <property type="entry name" value="ADP-RIBOSE GLYCOHYDROLASE OARD1"/>
    <property type="match status" value="1"/>
</dbReference>
<accession>A0A6S6SUH5</accession>
<dbReference type="GO" id="GO:0140291">
    <property type="term" value="P:peptidyl-glutamate ADP-deribosylation"/>
    <property type="evidence" value="ECO:0007669"/>
    <property type="project" value="TreeGrafter"/>
</dbReference>
<dbReference type="InterPro" id="IPR002589">
    <property type="entry name" value="Macro_dom"/>
</dbReference>
<dbReference type="AlphaFoldDB" id="A0A6S6SUH5"/>
<protein>
    <submittedName>
        <fullName evidence="3">Appr-1-p processing protein</fullName>
    </submittedName>
</protein>
<dbReference type="InterPro" id="IPR050892">
    <property type="entry name" value="ADP-ribose_metab_enzymes"/>
</dbReference>
<dbReference type="SUPFAM" id="SSF52949">
    <property type="entry name" value="Macro domain-like"/>
    <property type="match status" value="1"/>
</dbReference>
<feature type="domain" description="Macro" evidence="2">
    <location>
        <begin position="1"/>
        <end position="155"/>
    </location>
</feature>
<dbReference type="EMBL" id="CACVAQ010000121">
    <property type="protein sequence ID" value="CAA6806658.1"/>
    <property type="molecule type" value="Genomic_DNA"/>
</dbReference>
<evidence type="ECO:0000256" key="1">
    <source>
        <dbReference type="ARBA" id="ARBA00035885"/>
    </source>
</evidence>
<evidence type="ECO:0000259" key="2">
    <source>
        <dbReference type="PROSITE" id="PS51154"/>
    </source>
</evidence>
<dbReference type="Gene3D" id="3.40.220.10">
    <property type="entry name" value="Leucine Aminopeptidase, subunit E, domain 1"/>
    <property type="match status" value="1"/>
</dbReference>